<organism evidence="2 3">
    <name type="scientific">Haloquadratum walsbyi J07HQW2</name>
    <dbReference type="NCBI Taxonomy" id="1238425"/>
    <lineage>
        <taxon>Archaea</taxon>
        <taxon>Methanobacteriati</taxon>
        <taxon>Methanobacteriota</taxon>
        <taxon>Stenosarchaea group</taxon>
        <taxon>Halobacteria</taxon>
        <taxon>Halobacteriales</taxon>
        <taxon>Haloferacaceae</taxon>
        <taxon>Haloquadratum</taxon>
    </lineage>
</organism>
<reference evidence="2 3" key="1">
    <citation type="journal article" date="2013" name="PLoS ONE">
        <title>Assembly-driven community genomics of a hypersaline microbial ecosystem.</title>
        <authorList>
            <person name="Podell S."/>
            <person name="Ugalde J.A."/>
            <person name="Narasingarao P."/>
            <person name="Banfield J.F."/>
            <person name="Heidelberg K.B."/>
            <person name="Allen E.E."/>
        </authorList>
    </citation>
    <scope>NUCLEOTIDE SEQUENCE [LARGE SCALE GENOMIC DNA]</scope>
    <source>
        <strain evidence="3">J07HQW2</strain>
    </source>
</reference>
<sequence length="107" mass="11519">MVFFTHGTTVSPSTGLRPATVEGSGIAVEASSTFGWEDPVDRAISVVMHVLGHNWTAPVEESPESVFEPQENTEPHTPLRGILADGRGGCQTCILRESLSRETLIKT</sequence>
<dbReference type="HOGENOM" id="CLU_2204077_0_0_2"/>
<gene>
    <name evidence="2" type="ORF">J07HQW2_02949</name>
</gene>
<feature type="region of interest" description="Disordered" evidence="1">
    <location>
        <begin position="62"/>
        <end position="83"/>
    </location>
</feature>
<dbReference type="EMBL" id="KE356561">
    <property type="protein sequence ID" value="ERG96470.1"/>
    <property type="molecule type" value="Genomic_DNA"/>
</dbReference>
<protein>
    <submittedName>
        <fullName evidence="2">Uncharacterized protein</fullName>
    </submittedName>
</protein>
<evidence type="ECO:0000313" key="2">
    <source>
        <dbReference type="EMBL" id="ERG96470.1"/>
    </source>
</evidence>
<evidence type="ECO:0000313" key="3">
    <source>
        <dbReference type="Proteomes" id="UP000030710"/>
    </source>
</evidence>
<dbReference type="Proteomes" id="UP000030710">
    <property type="component" value="Unassembled WGS sequence"/>
</dbReference>
<dbReference type="AlphaFoldDB" id="U1NH48"/>
<proteinExistence type="predicted"/>
<evidence type="ECO:0000256" key="1">
    <source>
        <dbReference type="SAM" id="MobiDB-lite"/>
    </source>
</evidence>
<accession>U1NH48</accession>
<dbReference type="RefSeq" id="WP_021055934.1">
    <property type="nucleotide sequence ID" value="NZ_KE356561.1"/>
</dbReference>
<name>U1NH48_9EURY</name>